<keyword evidence="1" id="KW-1133">Transmembrane helix</keyword>
<evidence type="ECO:0008006" key="4">
    <source>
        <dbReference type="Google" id="ProtNLM"/>
    </source>
</evidence>
<keyword evidence="1" id="KW-0812">Transmembrane</keyword>
<protein>
    <recommendedName>
        <fullName evidence="4">Integron gene cassette protein</fullName>
    </recommendedName>
</protein>
<dbReference type="EMBL" id="JAVRHX010000008">
    <property type="protein sequence ID" value="MDT0596634.1"/>
    <property type="molecule type" value="Genomic_DNA"/>
</dbReference>
<keyword evidence="1" id="KW-0472">Membrane</keyword>
<sequence>MTNTKNIIEQKAIFGWLAFGTFLVLLVPAVAAQFTQAVQWGASDFIVMGLLIFGSGCLFIVLARKISPKYWFGVAALVILALVYVWAELAVGIFTDIGS</sequence>
<evidence type="ECO:0000313" key="3">
    <source>
        <dbReference type="Proteomes" id="UP001253545"/>
    </source>
</evidence>
<feature type="transmembrane region" description="Helical" evidence="1">
    <location>
        <begin position="12"/>
        <end position="33"/>
    </location>
</feature>
<organism evidence="2 3">
    <name type="scientific">Glaciecola petra</name>
    <dbReference type="NCBI Taxonomy" id="3075602"/>
    <lineage>
        <taxon>Bacteria</taxon>
        <taxon>Pseudomonadati</taxon>
        <taxon>Pseudomonadota</taxon>
        <taxon>Gammaproteobacteria</taxon>
        <taxon>Alteromonadales</taxon>
        <taxon>Alteromonadaceae</taxon>
        <taxon>Glaciecola</taxon>
    </lineage>
</organism>
<dbReference type="Proteomes" id="UP001253545">
    <property type="component" value="Unassembled WGS sequence"/>
</dbReference>
<accession>A0ABU2ZWE9</accession>
<gene>
    <name evidence="2" type="ORF">RM552_17385</name>
</gene>
<keyword evidence="3" id="KW-1185">Reference proteome</keyword>
<reference evidence="2 3" key="1">
    <citation type="submission" date="2023-09" db="EMBL/GenBank/DDBJ databases">
        <authorList>
            <person name="Rey-Velasco X."/>
        </authorList>
    </citation>
    <scope>NUCLEOTIDE SEQUENCE [LARGE SCALE GENOMIC DNA]</scope>
    <source>
        <strain evidence="2 3">P117</strain>
    </source>
</reference>
<feature type="transmembrane region" description="Helical" evidence="1">
    <location>
        <begin position="45"/>
        <end position="63"/>
    </location>
</feature>
<proteinExistence type="predicted"/>
<dbReference type="RefSeq" id="WP_311370156.1">
    <property type="nucleotide sequence ID" value="NZ_JAVRHX010000008.1"/>
</dbReference>
<evidence type="ECO:0000256" key="1">
    <source>
        <dbReference type="SAM" id="Phobius"/>
    </source>
</evidence>
<name>A0ABU2ZWE9_9ALTE</name>
<evidence type="ECO:0000313" key="2">
    <source>
        <dbReference type="EMBL" id="MDT0596634.1"/>
    </source>
</evidence>
<feature type="transmembrane region" description="Helical" evidence="1">
    <location>
        <begin position="70"/>
        <end position="94"/>
    </location>
</feature>
<comment type="caution">
    <text evidence="2">The sequence shown here is derived from an EMBL/GenBank/DDBJ whole genome shotgun (WGS) entry which is preliminary data.</text>
</comment>